<dbReference type="RefSeq" id="WP_094094512.1">
    <property type="nucleotide sequence ID" value="NZ_CP022584.1"/>
</dbReference>
<dbReference type="InterPro" id="IPR000326">
    <property type="entry name" value="PAP2/HPO"/>
</dbReference>
<dbReference type="Proteomes" id="UP000609323">
    <property type="component" value="Unassembled WGS sequence"/>
</dbReference>
<protein>
    <submittedName>
        <fullName evidence="3">Phosphatase PAP2 family protein</fullName>
    </submittedName>
</protein>
<name>A0ABQ1GFR0_9BACL</name>
<dbReference type="EMBL" id="BMHF01000010">
    <property type="protein sequence ID" value="GGA42651.1"/>
    <property type="molecule type" value="Genomic_DNA"/>
</dbReference>
<gene>
    <name evidence="3" type="primary">pbpB</name>
    <name evidence="3" type="ORF">GCM10010917_29970</name>
</gene>
<dbReference type="InterPro" id="IPR036938">
    <property type="entry name" value="PAP2/HPO_sf"/>
</dbReference>
<evidence type="ECO:0000313" key="3">
    <source>
        <dbReference type="EMBL" id="GGA42651.1"/>
    </source>
</evidence>
<dbReference type="Gene3D" id="1.20.144.10">
    <property type="entry name" value="Phosphatidic acid phosphatase type 2/haloperoxidase"/>
    <property type="match status" value="2"/>
</dbReference>
<feature type="transmembrane region" description="Helical" evidence="1">
    <location>
        <begin position="92"/>
        <end position="113"/>
    </location>
</feature>
<dbReference type="PANTHER" id="PTHR14969:SF13">
    <property type="entry name" value="AT30094P"/>
    <property type="match status" value="1"/>
</dbReference>
<keyword evidence="4" id="KW-1185">Reference proteome</keyword>
<feature type="transmembrane region" description="Helical" evidence="1">
    <location>
        <begin position="12"/>
        <end position="31"/>
    </location>
</feature>
<comment type="caution">
    <text evidence="3">The sequence shown here is derived from an EMBL/GenBank/DDBJ whole genome shotgun (WGS) entry which is preliminary data.</text>
</comment>
<feature type="transmembrane region" description="Helical" evidence="1">
    <location>
        <begin position="163"/>
        <end position="183"/>
    </location>
</feature>
<evidence type="ECO:0000259" key="2">
    <source>
        <dbReference type="SMART" id="SM00014"/>
    </source>
</evidence>
<keyword evidence="1" id="KW-1133">Transmembrane helix</keyword>
<sequence>MKDENLKKGLSLAFLISLLCAILFVVLALSIRRDWIVSFDRTIIGEVQGWETAGLTRFMEALSWIGTTKVVITLIVVIMLFLYFVLGHRRELIFFVWVCLGAYLLNVLIKSLFKRERPDLHRIVEEVGYSFPSGHSMVSFALYGSLAYLLWRHVSSKGGRSVLLVINGLIIAGIGLSRIYLGVHYPSDVLGGYIASGCWLTLAIWLGGRWIKGGRTSSQDISSRQ</sequence>
<reference evidence="4" key="1">
    <citation type="journal article" date="2019" name="Int. J. Syst. Evol. Microbiol.">
        <title>The Global Catalogue of Microorganisms (GCM) 10K type strain sequencing project: providing services to taxonomists for standard genome sequencing and annotation.</title>
        <authorList>
            <consortium name="The Broad Institute Genomics Platform"/>
            <consortium name="The Broad Institute Genome Sequencing Center for Infectious Disease"/>
            <person name="Wu L."/>
            <person name="Ma J."/>
        </authorList>
    </citation>
    <scope>NUCLEOTIDE SEQUENCE [LARGE SCALE GENOMIC DNA]</scope>
    <source>
        <strain evidence="4">CGMCC 1.15044</strain>
    </source>
</reference>
<feature type="domain" description="Phosphatidic acid phosphatase type 2/haloperoxidase" evidence="2">
    <location>
        <begin position="92"/>
        <end position="204"/>
    </location>
</feature>
<feature type="transmembrane region" description="Helical" evidence="1">
    <location>
        <begin position="61"/>
        <end position="85"/>
    </location>
</feature>
<proteinExistence type="predicted"/>
<dbReference type="PANTHER" id="PTHR14969">
    <property type="entry name" value="SPHINGOSINE-1-PHOSPHATE PHOSPHOHYDROLASE"/>
    <property type="match status" value="1"/>
</dbReference>
<keyword evidence="1" id="KW-0472">Membrane</keyword>
<evidence type="ECO:0000313" key="4">
    <source>
        <dbReference type="Proteomes" id="UP000609323"/>
    </source>
</evidence>
<dbReference type="SMART" id="SM00014">
    <property type="entry name" value="acidPPc"/>
    <property type="match status" value="1"/>
</dbReference>
<organism evidence="3 4">
    <name type="scientific">Paenibacillus physcomitrellae</name>
    <dbReference type="NCBI Taxonomy" id="1619311"/>
    <lineage>
        <taxon>Bacteria</taxon>
        <taxon>Bacillati</taxon>
        <taxon>Bacillota</taxon>
        <taxon>Bacilli</taxon>
        <taxon>Bacillales</taxon>
        <taxon>Paenibacillaceae</taxon>
        <taxon>Paenibacillus</taxon>
    </lineage>
</organism>
<accession>A0ABQ1GFR0</accession>
<dbReference type="CDD" id="cd03392">
    <property type="entry name" value="PAP2_like_2"/>
    <property type="match status" value="1"/>
</dbReference>
<keyword evidence="1" id="KW-0812">Transmembrane</keyword>
<feature type="transmembrane region" description="Helical" evidence="1">
    <location>
        <begin position="189"/>
        <end position="208"/>
    </location>
</feature>
<evidence type="ECO:0000256" key="1">
    <source>
        <dbReference type="SAM" id="Phobius"/>
    </source>
</evidence>
<feature type="transmembrane region" description="Helical" evidence="1">
    <location>
        <begin position="133"/>
        <end position="151"/>
    </location>
</feature>
<dbReference type="Pfam" id="PF01569">
    <property type="entry name" value="PAP2"/>
    <property type="match status" value="1"/>
</dbReference>
<dbReference type="SUPFAM" id="SSF48317">
    <property type="entry name" value="Acid phosphatase/Vanadium-dependent haloperoxidase"/>
    <property type="match status" value="1"/>
</dbReference>